<gene>
    <name evidence="2" type="ORF">LMG29542_03819</name>
</gene>
<name>A0A6J5E1R1_9BURK</name>
<evidence type="ECO:0000313" key="2">
    <source>
        <dbReference type="EMBL" id="CAB3760349.1"/>
    </source>
</evidence>
<sequence length="90" mass="10960">MAILARRVVKVLLFIALFIPVLRFVHTYPLPMTNDEVRWWYAISGKFGIDNIEDFEDFWAWLTFFADFIVAIFVYMAIMRFWRKMSTHFR</sequence>
<evidence type="ECO:0000256" key="1">
    <source>
        <dbReference type="SAM" id="Phobius"/>
    </source>
</evidence>
<keyword evidence="1" id="KW-0812">Transmembrane</keyword>
<reference evidence="2 3" key="1">
    <citation type="submission" date="2020-04" db="EMBL/GenBank/DDBJ databases">
        <authorList>
            <person name="De Canck E."/>
        </authorList>
    </citation>
    <scope>NUCLEOTIDE SEQUENCE [LARGE SCALE GENOMIC DNA]</scope>
    <source>
        <strain evidence="2 3">LMG 29542</strain>
    </source>
</reference>
<dbReference type="Proteomes" id="UP000494363">
    <property type="component" value="Unassembled WGS sequence"/>
</dbReference>
<keyword evidence="3" id="KW-1185">Reference proteome</keyword>
<organism evidence="2 3">
    <name type="scientific">Paraburkholderia humisilvae</name>
    <dbReference type="NCBI Taxonomy" id="627669"/>
    <lineage>
        <taxon>Bacteria</taxon>
        <taxon>Pseudomonadati</taxon>
        <taxon>Pseudomonadota</taxon>
        <taxon>Betaproteobacteria</taxon>
        <taxon>Burkholderiales</taxon>
        <taxon>Burkholderiaceae</taxon>
        <taxon>Paraburkholderia</taxon>
    </lineage>
</organism>
<keyword evidence="1" id="KW-0472">Membrane</keyword>
<evidence type="ECO:0000313" key="3">
    <source>
        <dbReference type="Proteomes" id="UP000494363"/>
    </source>
</evidence>
<feature type="transmembrane region" description="Helical" evidence="1">
    <location>
        <begin position="58"/>
        <end position="82"/>
    </location>
</feature>
<proteinExistence type="predicted"/>
<dbReference type="AlphaFoldDB" id="A0A6J5E1R1"/>
<protein>
    <submittedName>
        <fullName evidence="2">Uncharacterized protein</fullName>
    </submittedName>
</protein>
<keyword evidence="1" id="KW-1133">Transmembrane helix</keyword>
<accession>A0A6J5E1R1</accession>
<dbReference type="EMBL" id="CADIKH010000016">
    <property type="protein sequence ID" value="CAB3760349.1"/>
    <property type="molecule type" value="Genomic_DNA"/>
</dbReference>